<evidence type="ECO:0000313" key="2">
    <source>
        <dbReference type="Proteomes" id="UP000182257"/>
    </source>
</evidence>
<proteinExistence type="predicted"/>
<sequence>MKNDNGVFYTLYLLMYLCDMKVFNIKSPTNWAELTDKQLLMVFHLFARDLSAAEVKALCLMKWNHLKVLATLPRHRFLIKRGKEQVVLKARQIQQATSVLDFLDSFAPMPIRIARIGKHRALPADFEKVPFEQYLYVDNLFQGYLNTQQDELLLQMAQILYGSDHVKPTKAHLVGIFYWMASLKQYFASLFSNFYKPAPAKGEGNLLGSSQPDIYSQLRDSTNAMIRALTGGDITKEERILKMDTWRALTELDAKAKEAEELRKAYKKP</sequence>
<evidence type="ECO:0000313" key="1">
    <source>
        <dbReference type="EMBL" id="SEA37141.1"/>
    </source>
</evidence>
<dbReference type="AlphaFoldDB" id="A0A1H4AMU4"/>
<reference evidence="1 2" key="1">
    <citation type="submission" date="2016-10" db="EMBL/GenBank/DDBJ databases">
        <authorList>
            <person name="de Groot N.N."/>
        </authorList>
    </citation>
    <scope>NUCLEOTIDE SEQUENCE [LARGE SCALE GENOMIC DNA]</scope>
    <source>
        <strain evidence="1 2">D31d</strain>
    </source>
</reference>
<protein>
    <submittedName>
        <fullName evidence="1">Uncharacterized protein</fullName>
    </submittedName>
</protein>
<organism evidence="1 2">
    <name type="scientific">Xylanibacter ruminicola</name>
    <name type="common">Prevotella ruminicola</name>
    <dbReference type="NCBI Taxonomy" id="839"/>
    <lineage>
        <taxon>Bacteria</taxon>
        <taxon>Pseudomonadati</taxon>
        <taxon>Bacteroidota</taxon>
        <taxon>Bacteroidia</taxon>
        <taxon>Bacteroidales</taxon>
        <taxon>Prevotellaceae</taxon>
        <taxon>Xylanibacter</taxon>
    </lineage>
</organism>
<gene>
    <name evidence="1" type="ORF">SAMN05216462_1289</name>
</gene>
<dbReference type="Proteomes" id="UP000182257">
    <property type="component" value="Unassembled WGS sequence"/>
</dbReference>
<name>A0A1H4AMU4_XYLRU</name>
<dbReference type="EMBL" id="FNRF01000002">
    <property type="protein sequence ID" value="SEA37141.1"/>
    <property type="molecule type" value="Genomic_DNA"/>
</dbReference>
<accession>A0A1H4AMU4</accession>